<evidence type="ECO:0000313" key="2">
    <source>
        <dbReference type="EMBL" id="KAH3804627.1"/>
    </source>
</evidence>
<feature type="signal peptide" evidence="1">
    <location>
        <begin position="1"/>
        <end position="19"/>
    </location>
</feature>
<dbReference type="Proteomes" id="UP000828390">
    <property type="component" value="Unassembled WGS sequence"/>
</dbReference>
<gene>
    <name evidence="2" type="ORF">DPMN_132916</name>
</gene>
<proteinExistence type="predicted"/>
<keyword evidence="3" id="KW-1185">Reference proteome</keyword>
<name>A0A9D4FU92_DREPO</name>
<dbReference type="EMBL" id="JAIWYP010000006">
    <property type="protein sequence ID" value="KAH3804627.1"/>
    <property type="molecule type" value="Genomic_DNA"/>
</dbReference>
<reference evidence="2" key="2">
    <citation type="submission" date="2020-11" db="EMBL/GenBank/DDBJ databases">
        <authorList>
            <person name="McCartney M.A."/>
            <person name="Auch B."/>
            <person name="Kono T."/>
            <person name="Mallez S."/>
            <person name="Becker A."/>
            <person name="Gohl D.M."/>
            <person name="Silverstein K.A.T."/>
            <person name="Koren S."/>
            <person name="Bechman K.B."/>
            <person name="Herman A."/>
            <person name="Abrahante J.E."/>
            <person name="Garbe J."/>
        </authorList>
    </citation>
    <scope>NUCLEOTIDE SEQUENCE</scope>
    <source>
        <strain evidence="2">Duluth1</strain>
        <tissue evidence="2">Whole animal</tissue>
    </source>
</reference>
<feature type="chain" id="PRO_5038899185" evidence="1">
    <location>
        <begin position="20"/>
        <end position="192"/>
    </location>
</feature>
<protein>
    <submittedName>
        <fullName evidence="2">Uncharacterized protein</fullName>
    </submittedName>
</protein>
<sequence length="192" mass="21893">MWNLVLCGLSGILLGVLFSFQRSSPICSKFDYDEKLLERVIRNDILLNDALDKITETKAKVEHVLTRIIEDNAKAEVKIYYAVNTLDVKRKELDDNVESFINSVTRNVSVTVEEMKASLKYLELQTDNELKAKTRQIDEKVEDFITSASQKVHRNVTDLSSAVQLLVERTASELDIIKGCIYTFMIILSENT</sequence>
<dbReference type="AlphaFoldDB" id="A0A9D4FU92"/>
<accession>A0A9D4FU92</accession>
<keyword evidence="1" id="KW-0732">Signal</keyword>
<comment type="caution">
    <text evidence="2">The sequence shown here is derived from an EMBL/GenBank/DDBJ whole genome shotgun (WGS) entry which is preliminary data.</text>
</comment>
<reference evidence="2" key="1">
    <citation type="journal article" date="2019" name="bioRxiv">
        <title>The Genome of the Zebra Mussel, Dreissena polymorpha: A Resource for Invasive Species Research.</title>
        <authorList>
            <person name="McCartney M.A."/>
            <person name="Auch B."/>
            <person name="Kono T."/>
            <person name="Mallez S."/>
            <person name="Zhang Y."/>
            <person name="Obille A."/>
            <person name="Becker A."/>
            <person name="Abrahante J.E."/>
            <person name="Garbe J."/>
            <person name="Badalamenti J.P."/>
            <person name="Herman A."/>
            <person name="Mangelson H."/>
            <person name="Liachko I."/>
            <person name="Sullivan S."/>
            <person name="Sone E.D."/>
            <person name="Koren S."/>
            <person name="Silverstein K.A.T."/>
            <person name="Beckman K.B."/>
            <person name="Gohl D.M."/>
        </authorList>
    </citation>
    <scope>NUCLEOTIDE SEQUENCE</scope>
    <source>
        <strain evidence="2">Duluth1</strain>
        <tissue evidence="2">Whole animal</tissue>
    </source>
</reference>
<organism evidence="2 3">
    <name type="scientific">Dreissena polymorpha</name>
    <name type="common">Zebra mussel</name>
    <name type="synonym">Mytilus polymorpha</name>
    <dbReference type="NCBI Taxonomy" id="45954"/>
    <lineage>
        <taxon>Eukaryota</taxon>
        <taxon>Metazoa</taxon>
        <taxon>Spiralia</taxon>
        <taxon>Lophotrochozoa</taxon>
        <taxon>Mollusca</taxon>
        <taxon>Bivalvia</taxon>
        <taxon>Autobranchia</taxon>
        <taxon>Heteroconchia</taxon>
        <taxon>Euheterodonta</taxon>
        <taxon>Imparidentia</taxon>
        <taxon>Neoheterodontei</taxon>
        <taxon>Myida</taxon>
        <taxon>Dreissenoidea</taxon>
        <taxon>Dreissenidae</taxon>
        <taxon>Dreissena</taxon>
    </lineage>
</organism>
<evidence type="ECO:0000256" key="1">
    <source>
        <dbReference type="SAM" id="SignalP"/>
    </source>
</evidence>
<evidence type="ECO:0000313" key="3">
    <source>
        <dbReference type="Proteomes" id="UP000828390"/>
    </source>
</evidence>